<dbReference type="PANTHER" id="PTHR10091:SF0">
    <property type="entry name" value="GALACTOSE MUTAROTASE"/>
    <property type="match status" value="1"/>
</dbReference>
<dbReference type="EMBL" id="CP108021">
    <property type="protein sequence ID" value="WUM19701.1"/>
    <property type="molecule type" value="Genomic_DNA"/>
</dbReference>
<dbReference type="Gene3D" id="2.70.98.10">
    <property type="match status" value="1"/>
</dbReference>
<accession>A0AAU4K0Z3</accession>
<proteinExistence type="predicted"/>
<protein>
    <submittedName>
        <fullName evidence="1">Aldose 1-epimerase family protein</fullName>
    </submittedName>
</protein>
<dbReference type="GO" id="GO:0030246">
    <property type="term" value="F:carbohydrate binding"/>
    <property type="evidence" value="ECO:0007669"/>
    <property type="project" value="InterPro"/>
</dbReference>
<gene>
    <name evidence="1" type="ORF">OG579_18710</name>
</gene>
<dbReference type="GO" id="GO:0033499">
    <property type="term" value="P:galactose catabolic process via UDP-galactose, Leloir pathway"/>
    <property type="evidence" value="ECO:0007669"/>
    <property type="project" value="TreeGrafter"/>
</dbReference>
<dbReference type="GO" id="GO:0004034">
    <property type="term" value="F:aldose 1-epimerase activity"/>
    <property type="evidence" value="ECO:0007669"/>
    <property type="project" value="TreeGrafter"/>
</dbReference>
<dbReference type="CDD" id="cd09022">
    <property type="entry name" value="Aldose_epim_Ec_YihR"/>
    <property type="match status" value="1"/>
</dbReference>
<dbReference type="InterPro" id="IPR011013">
    <property type="entry name" value="Gal_mutarotase_sf_dom"/>
</dbReference>
<evidence type="ECO:0000313" key="1">
    <source>
        <dbReference type="EMBL" id="WUM19701.1"/>
    </source>
</evidence>
<dbReference type="SUPFAM" id="SSF74650">
    <property type="entry name" value="Galactose mutarotase-like"/>
    <property type="match status" value="1"/>
</dbReference>
<keyword evidence="2" id="KW-1185">Reference proteome</keyword>
<organism evidence="1 2">
    <name type="scientific">Williamsia herbipolensis</name>
    <dbReference type="NCBI Taxonomy" id="1603258"/>
    <lineage>
        <taxon>Bacteria</taxon>
        <taxon>Bacillati</taxon>
        <taxon>Actinomycetota</taxon>
        <taxon>Actinomycetes</taxon>
        <taxon>Mycobacteriales</taxon>
        <taxon>Nocardiaceae</taxon>
        <taxon>Williamsia</taxon>
    </lineage>
</organism>
<dbReference type="PANTHER" id="PTHR10091">
    <property type="entry name" value="ALDOSE-1-EPIMERASE"/>
    <property type="match status" value="1"/>
</dbReference>
<evidence type="ECO:0000313" key="2">
    <source>
        <dbReference type="Proteomes" id="UP001432128"/>
    </source>
</evidence>
<dbReference type="GO" id="GO:0006006">
    <property type="term" value="P:glucose metabolic process"/>
    <property type="evidence" value="ECO:0007669"/>
    <property type="project" value="TreeGrafter"/>
</dbReference>
<name>A0AAU4K0Z3_9NOCA</name>
<dbReference type="InterPro" id="IPR008183">
    <property type="entry name" value="Aldose_1/G6P_1-epimerase"/>
</dbReference>
<dbReference type="Proteomes" id="UP001432128">
    <property type="component" value="Chromosome"/>
</dbReference>
<dbReference type="Pfam" id="PF01263">
    <property type="entry name" value="Aldose_epim"/>
    <property type="match status" value="1"/>
</dbReference>
<sequence>MGEFRIAAGDYSADIVARGAGLRAVRHGDRLLTETWDAAQVLATEGGKPPLSAGLVLAPWPNRTADGRYTFDGVDHQLEITETARNNANHGFVRTVEWNLHEVTDRSVTLGVPIGRHPGWPFDLTLVAEYALDADTGLTVTVTVTNVGDTTAPFALGHHTFVRAGDADIDDCTLQLAGASTLPLDPERQLPAGDPTPVAGTDLDFSSPRRVDGVWMDTPFTDLVEADGRHRNRLTAPDGGSTELWTDLGFGWAQVFTADPAHDQAFPGRGRALAIEPMTAPPNALASGTDLIVCAPGQMWSGSWGLAHHEAGAT</sequence>
<dbReference type="InterPro" id="IPR037480">
    <property type="entry name" value="YihR-like"/>
</dbReference>
<dbReference type="InterPro" id="IPR014718">
    <property type="entry name" value="GH-type_carb-bd"/>
</dbReference>
<reference evidence="1 2" key="1">
    <citation type="submission" date="2022-10" db="EMBL/GenBank/DDBJ databases">
        <title>The complete genomes of actinobacterial strains from the NBC collection.</title>
        <authorList>
            <person name="Joergensen T.S."/>
            <person name="Alvarez Arevalo M."/>
            <person name="Sterndorff E.B."/>
            <person name="Faurdal D."/>
            <person name="Vuksanovic O."/>
            <person name="Mourched A.-S."/>
            <person name="Charusanti P."/>
            <person name="Shaw S."/>
            <person name="Blin K."/>
            <person name="Weber T."/>
        </authorList>
    </citation>
    <scope>NUCLEOTIDE SEQUENCE [LARGE SCALE GENOMIC DNA]</scope>
    <source>
        <strain evidence="1 2">NBC_00319</strain>
    </source>
</reference>
<dbReference type="AlphaFoldDB" id="A0AAU4K0Z3"/>
<dbReference type="KEGG" id="whr:OG579_18710"/>
<dbReference type="RefSeq" id="WP_328857163.1">
    <property type="nucleotide sequence ID" value="NZ_CP108021.1"/>
</dbReference>